<protein>
    <submittedName>
        <fullName evidence="2">Uncharacterized protein</fullName>
    </submittedName>
</protein>
<feature type="signal peptide" evidence="1">
    <location>
        <begin position="1"/>
        <end position="19"/>
    </location>
</feature>
<keyword evidence="3" id="KW-1185">Reference proteome</keyword>
<proteinExistence type="predicted"/>
<sequence length="637" mass="74291">MPKVYLILALLLFPFAVRAVSPDSTAVYELKSKRIGINTFSMYSFLAGADSLNAKQVLRYYLFQDHLYNSVLPENRFTREDYFANLEHSWRFRPKWMLQERFLYQNNRASQASVSSLTGQLHFTPNPLFDWQTSYSVFAGVKRDARSLFADTGPEYGGTLTVSQYQPELLKSAGGSIFFSQASLAPRQFQRLLADARYEKQFGAYGSTSLRAEYRRNRTEDYLSGNVQRIQSDTLAIYGNGTYVATEQLSFRSSNYLALPARAFSYRGITENASRPTDSRYEQFELVTLQEAIFKLPKLQAGAQLGYKERNRRYNNDRDKPKDLLQNTTSWGLNLTYLFTEKHSISSQAQGELLRVNTPSNQNNEDRDEALYQGRIVFTSRWLPGFRTNIGLVGTYKQYVFIKAVQTAENYTERSLHYEPGFIWAPGRFSWEAQMQVQANYQVRDLSTEQLKNRANRTFNQTHQLRYDLTRNLALQLEYYRRENRLGLLNWDNFSESPLDTTISNSLAFFVRKGITGRKMQTSLRAGYRYFEQRIQGKAGFSDQGQTPTQIYLHNITRQHGPELSYECHTHKGLRIYTSFWLQRLHTFKAYRQTDLPYLGTTYSPEELQQQTKAWYPYFDVSVHWALRFSGYRSRRI</sequence>
<feature type="chain" id="PRO_5024789764" evidence="1">
    <location>
        <begin position="20"/>
        <end position="637"/>
    </location>
</feature>
<keyword evidence="1" id="KW-0732">Signal</keyword>
<dbReference type="EMBL" id="VTWT01000007">
    <property type="protein sequence ID" value="KAA9331849.1"/>
    <property type="molecule type" value="Genomic_DNA"/>
</dbReference>
<gene>
    <name evidence="2" type="ORF">F0P94_13710</name>
</gene>
<reference evidence="2 3" key="1">
    <citation type="submission" date="2019-09" db="EMBL/GenBank/DDBJ databases">
        <title>Genome sequence of Adhaeribacter sp. M2.</title>
        <authorList>
            <person name="Srinivasan S."/>
        </authorList>
    </citation>
    <scope>NUCLEOTIDE SEQUENCE [LARGE SCALE GENOMIC DNA]</scope>
    <source>
        <strain evidence="2 3">M2</strain>
    </source>
</reference>
<evidence type="ECO:0000313" key="3">
    <source>
        <dbReference type="Proteomes" id="UP000326570"/>
    </source>
</evidence>
<accession>A0A5N1IV82</accession>
<name>A0A5N1IV82_9BACT</name>
<organism evidence="2 3">
    <name type="scientific">Adhaeribacter soli</name>
    <dbReference type="NCBI Taxonomy" id="2607655"/>
    <lineage>
        <taxon>Bacteria</taxon>
        <taxon>Pseudomonadati</taxon>
        <taxon>Bacteroidota</taxon>
        <taxon>Cytophagia</taxon>
        <taxon>Cytophagales</taxon>
        <taxon>Hymenobacteraceae</taxon>
        <taxon>Adhaeribacter</taxon>
    </lineage>
</organism>
<evidence type="ECO:0000313" key="2">
    <source>
        <dbReference type="EMBL" id="KAA9331849.1"/>
    </source>
</evidence>
<dbReference type="Proteomes" id="UP000326570">
    <property type="component" value="Unassembled WGS sequence"/>
</dbReference>
<evidence type="ECO:0000256" key="1">
    <source>
        <dbReference type="SAM" id="SignalP"/>
    </source>
</evidence>
<dbReference type="AlphaFoldDB" id="A0A5N1IV82"/>
<comment type="caution">
    <text evidence="2">The sequence shown here is derived from an EMBL/GenBank/DDBJ whole genome shotgun (WGS) entry which is preliminary data.</text>
</comment>